<dbReference type="InterPro" id="IPR031631">
    <property type="entry name" value="Glyco_hydro_63N"/>
</dbReference>
<evidence type="ECO:0000256" key="2">
    <source>
        <dbReference type="ARBA" id="ARBA00010833"/>
    </source>
</evidence>
<keyword evidence="7" id="KW-1133">Transmembrane helix</keyword>
<dbReference type="Gene3D" id="2.70.98.110">
    <property type="entry name" value="Glycosyl hydrolase family 63, N-terminal domain"/>
    <property type="match status" value="1"/>
</dbReference>
<dbReference type="InterPro" id="IPR008928">
    <property type="entry name" value="6-hairpin_glycosidase_sf"/>
</dbReference>
<dbReference type="PANTHER" id="PTHR10412">
    <property type="entry name" value="MANNOSYL-OLIGOSACCHARIDE GLUCOSIDASE"/>
    <property type="match status" value="1"/>
</dbReference>
<name>A0A0K0DIS3_ANGCA</name>
<dbReference type="SUPFAM" id="SSF48208">
    <property type="entry name" value="Six-hairpin glycosidases"/>
    <property type="match status" value="1"/>
</dbReference>
<keyword evidence="8" id="KW-0472">Membrane</keyword>
<dbReference type="WBParaSite" id="ACAC_0001122501-mRNA-1">
    <property type="protein sequence ID" value="ACAC_0001122501-mRNA-1"/>
    <property type="gene ID" value="ACAC_0001122501"/>
</dbReference>
<sequence>LRTRDPRSPLFGIMWYEQPDVVQIPHVKHWCDQADGLKHYAWYSADGRTFGRQNITERAGNLSVDWINHGETWTARLYVSPKTRYTLILYLVAQDSRSKFRLGHHLKNIISGQTELFGPVRLAVDLRNGSKVLHSSLVWDDEVHLDHLNDLLLINTVNQQKPNNEGRFAALQLNIHTETEIEINYLLVELQMAKVALSNMLGGIGYWYGYNRVGHWGDASVTTPYGPHELLSAVPSRSYFPRGFLWDEGFHNMLIRKFDPELSLEILVSWLNTMSEDGWIPREMILGVEAEAKVPKEFIVQRTNVANPPTLDDIVMNKPVLFRWRGRNATTLQELNPKTLASGLDDYPRASHPSQEEYHLDLRCWLALSSRVMDRLAHLYEEDKHRSKYASDASLLGNYDDLVRLHWSEDKKAFYDYGWHSDNVRLVKKSYRESPEQFYYERATMQEPRLGFVDDVFGYNSLFPLMLKLLPPESEKLGYLLEKLLDPELLWTPFGLRSISRNSPYYAARNTEHDPPYWRGYIWINVNYMVLSALKHYGSLPGPSQATSRSAFFDLKKNLVNNMAKEFNRTGYIWENYDDRSGHGRGSHPFNGWSSLILMIMSDDMQA</sequence>
<dbReference type="InterPro" id="IPR004888">
    <property type="entry name" value="Glycoside_hydrolase_63"/>
</dbReference>
<comment type="catalytic activity">
    <reaction evidence="12">
        <text>N(4)-(alpha-D-Glc-(1-&gt;2)-alpha-D-Glc-(1-&gt;3)-alpha-D-Glc-(1-&gt;3)-alpha-D-Man-(1-&gt;2)-alpha-D-Man-(1-&gt;2)-alpha-D-Man-(1-&gt;3)-[alpha-D-Man-(1-&gt;2)-alpha-D-Man-(1-&gt;3)-[alpha-D-Man-(1-&gt;2)-alpha-D-Man-(1-&gt;6)]-alpha-D-Man-(1-&gt;6)]-beta-D-Man-(1-&gt;4)-beta-D-GlcNAc-(1-&gt;4)-beta-D-GlcNAc)-L-asparaginyl-[protein] + H2O = N(4)-(alpha-D-Glc-(1-&gt;3)-alpha-D-Glc-(1-&gt;3)-alpha-D-Man-(1-&gt;2)-alpha-D-Man-(1-&gt;2)-alpha-D-Man-(1-&gt;3)-[alpha-D-Man-(1-&gt;2)-alpha-D-Man-(1-&gt;3)-[alpha-D-Man-(1-&gt;2)-alpha-D-Man-(1-&gt;6)]-alpha-D-Man-(1-&gt;6)]-beta-D-Man-(1-&gt;4)-beta-D-GlcNAc-(1-&gt;4)-beta-D-GlcNAc)-L-asparaginyl-[protein] + beta-D-glucose</text>
        <dbReference type="Rhea" id="RHEA:55988"/>
        <dbReference type="Rhea" id="RHEA-COMP:12806"/>
        <dbReference type="Rhea" id="RHEA-COMP:14355"/>
        <dbReference type="ChEBI" id="CHEBI:15377"/>
        <dbReference type="ChEBI" id="CHEBI:15903"/>
        <dbReference type="ChEBI" id="CHEBI:59082"/>
        <dbReference type="ChEBI" id="CHEBI:132537"/>
        <dbReference type="EC" id="3.2.1.106"/>
    </reaction>
</comment>
<dbReference type="Pfam" id="PF16923">
    <property type="entry name" value="Glyco_hydro_63N"/>
    <property type="match status" value="1"/>
</dbReference>
<dbReference type="InterPro" id="IPR031335">
    <property type="entry name" value="Glyco_hydro_63_C"/>
</dbReference>
<evidence type="ECO:0000256" key="12">
    <source>
        <dbReference type="RuleBase" id="RU368089"/>
    </source>
</evidence>
<evidence type="ECO:0000256" key="1">
    <source>
        <dbReference type="ARBA" id="ARBA00004648"/>
    </source>
</evidence>
<evidence type="ECO:0000256" key="7">
    <source>
        <dbReference type="ARBA" id="ARBA00022989"/>
    </source>
</evidence>
<reference evidence="15" key="1">
    <citation type="submission" date="2012-09" db="EMBL/GenBank/DDBJ databases">
        <authorList>
            <person name="Martin A.A."/>
        </authorList>
    </citation>
    <scope>NUCLEOTIDE SEQUENCE</scope>
</reference>
<keyword evidence="15" id="KW-1185">Reference proteome</keyword>
<comment type="subcellular location">
    <subcellularLocation>
        <location evidence="1 12">Endoplasmic reticulum membrane</location>
        <topology evidence="1 12">Single-pass type II membrane protein</topology>
    </subcellularLocation>
</comment>
<comment type="function">
    <text evidence="12">Cleaves the distal alpha 1,2-linked glucose residue from the Glc(3)Man(9)GlcNAc(2) oligosaccharide precursor.</text>
</comment>
<accession>A0A0K0DIS3</accession>
<evidence type="ECO:0000256" key="9">
    <source>
        <dbReference type="ARBA" id="ARBA00023180"/>
    </source>
</evidence>
<keyword evidence="6" id="KW-0735">Signal-anchor</keyword>
<proteinExistence type="inferred from homology"/>
<evidence type="ECO:0000313" key="15">
    <source>
        <dbReference type="Proteomes" id="UP000035642"/>
    </source>
</evidence>
<dbReference type="Gene3D" id="1.50.10.10">
    <property type="match status" value="1"/>
</dbReference>
<keyword evidence="10 12" id="KW-0326">Glycosidase</keyword>
<evidence type="ECO:0000256" key="10">
    <source>
        <dbReference type="ARBA" id="ARBA00023295"/>
    </source>
</evidence>
<keyword evidence="4 12" id="KW-0378">Hydrolase</keyword>
<evidence type="ECO:0000313" key="16">
    <source>
        <dbReference type="WBParaSite" id="ACAC_0001122501-mRNA-1"/>
    </source>
</evidence>
<dbReference type="Pfam" id="PF03200">
    <property type="entry name" value="Glyco_hydro_63"/>
    <property type="match status" value="2"/>
</dbReference>
<evidence type="ECO:0000259" key="14">
    <source>
        <dbReference type="Pfam" id="PF16923"/>
    </source>
</evidence>
<dbReference type="AlphaFoldDB" id="A0A0K0DIS3"/>
<keyword evidence="3" id="KW-0812">Transmembrane</keyword>
<evidence type="ECO:0000259" key="13">
    <source>
        <dbReference type="Pfam" id="PF03200"/>
    </source>
</evidence>
<evidence type="ECO:0000256" key="11">
    <source>
        <dbReference type="ARBA" id="ARBA00038888"/>
    </source>
</evidence>
<keyword evidence="5 12" id="KW-0256">Endoplasmic reticulum</keyword>
<dbReference type="GO" id="GO:0006487">
    <property type="term" value="P:protein N-linked glycosylation"/>
    <property type="evidence" value="ECO:0007669"/>
    <property type="project" value="UniProtKB-UniRule"/>
</dbReference>
<comment type="similarity">
    <text evidence="2 12">Belongs to the glycosyl hydrolase 63 family.</text>
</comment>
<dbReference type="EC" id="3.2.1.106" evidence="11 12"/>
<evidence type="ECO:0000256" key="3">
    <source>
        <dbReference type="ARBA" id="ARBA00022692"/>
    </source>
</evidence>
<evidence type="ECO:0000256" key="6">
    <source>
        <dbReference type="ARBA" id="ARBA00022968"/>
    </source>
</evidence>
<dbReference type="GO" id="GO:0009311">
    <property type="term" value="P:oligosaccharide metabolic process"/>
    <property type="evidence" value="ECO:0007669"/>
    <property type="project" value="UniProtKB-UniRule"/>
</dbReference>
<dbReference type="GO" id="GO:0005789">
    <property type="term" value="C:endoplasmic reticulum membrane"/>
    <property type="evidence" value="ECO:0007669"/>
    <property type="project" value="UniProtKB-SubCell"/>
</dbReference>
<evidence type="ECO:0000256" key="5">
    <source>
        <dbReference type="ARBA" id="ARBA00022824"/>
    </source>
</evidence>
<dbReference type="Proteomes" id="UP000035642">
    <property type="component" value="Unassembled WGS sequence"/>
</dbReference>
<dbReference type="STRING" id="6313.A0A0K0DIS3"/>
<organism evidence="15 16">
    <name type="scientific">Angiostrongylus cantonensis</name>
    <name type="common">Rat lungworm</name>
    <dbReference type="NCBI Taxonomy" id="6313"/>
    <lineage>
        <taxon>Eukaryota</taxon>
        <taxon>Metazoa</taxon>
        <taxon>Ecdysozoa</taxon>
        <taxon>Nematoda</taxon>
        <taxon>Chromadorea</taxon>
        <taxon>Rhabditida</taxon>
        <taxon>Rhabditina</taxon>
        <taxon>Rhabditomorpha</taxon>
        <taxon>Strongyloidea</taxon>
        <taxon>Metastrongylidae</taxon>
        <taxon>Angiostrongylus</taxon>
    </lineage>
</organism>
<feature type="domain" description="Glycosyl hydrolase family 63 C-terminal" evidence="13">
    <location>
        <begin position="321"/>
        <end position="602"/>
    </location>
</feature>
<evidence type="ECO:0000256" key="4">
    <source>
        <dbReference type="ARBA" id="ARBA00022801"/>
    </source>
</evidence>
<reference evidence="16" key="2">
    <citation type="submission" date="2017-02" db="UniProtKB">
        <authorList>
            <consortium name="WormBaseParasite"/>
        </authorList>
    </citation>
    <scope>IDENTIFICATION</scope>
</reference>
<evidence type="ECO:0000256" key="8">
    <source>
        <dbReference type="ARBA" id="ARBA00023136"/>
    </source>
</evidence>
<dbReference type="PANTHER" id="PTHR10412:SF11">
    <property type="entry name" value="MANNOSYL-OLIGOSACCHARIDE GLUCOSIDASE"/>
    <property type="match status" value="1"/>
</dbReference>
<keyword evidence="9" id="KW-0325">Glycoprotein</keyword>
<feature type="domain" description="Glycosyl hydrolase family 63 C-terminal" evidence="13">
    <location>
        <begin position="188"/>
        <end position="311"/>
    </location>
</feature>
<feature type="domain" description="Glycosyl hydrolase family 63 N-terminal" evidence="14">
    <location>
        <begin position="1"/>
        <end position="105"/>
    </location>
</feature>
<protein>
    <recommendedName>
        <fullName evidence="11 12">Mannosyl-oligosaccharide glucosidase</fullName>
        <ecNumber evidence="11 12">3.2.1.106</ecNumber>
    </recommendedName>
</protein>
<dbReference type="InterPro" id="IPR038518">
    <property type="entry name" value="Glyco_hydro_63N_sf"/>
</dbReference>
<dbReference type="InterPro" id="IPR012341">
    <property type="entry name" value="6hp_glycosidase-like_sf"/>
</dbReference>
<dbReference type="GO" id="GO:0004573">
    <property type="term" value="F:Glc3Man9GlcNAc2 oligosaccharide glucosidase activity"/>
    <property type="evidence" value="ECO:0007669"/>
    <property type="project" value="UniProtKB-UniRule"/>
</dbReference>